<evidence type="ECO:0000256" key="6">
    <source>
        <dbReference type="ARBA" id="ARBA00023134"/>
    </source>
</evidence>
<evidence type="ECO:0000256" key="8">
    <source>
        <dbReference type="ARBA" id="ARBA00023170"/>
    </source>
</evidence>
<accession>A0A219B1G2</accession>
<keyword evidence="6 10" id="KW-0342">GTP-binding</keyword>
<dbReference type="Gene3D" id="3.40.50.300">
    <property type="entry name" value="P-loop containing nucleotide triphosphate hydrolases"/>
    <property type="match status" value="1"/>
</dbReference>
<keyword evidence="8 10" id="KW-0675">Receptor</keyword>
<dbReference type="PANTHER" id="PTHR43134">
    <property type="entry name" value="SIGNAL RECOGNITION PARTICLE RECEPTOR SUBUNIT ALPHA"/>
    <property type="match status" value="1"/>
</dbReference>
<dbReference type="Gene3D" id="1.20.120.140">
    <property type="entry name" value="Signal recognition particle SRP54, nucleotide-binding domain"/>
    <property type="match status" value="1"/>
</dbReference>
<evidence type="ECO:0000256" key="2">
    <source>
        <dbReference type="ARBA" id="ARBA00022475"/>
    </source>
</evidence>
<dbReference type="OrthoDB" id="9804720at2"/>
<dbReference type="STRING" id="1234595.C725_1558"/>
<dbReference type="AlphaFoldDB" id="A0A219B1G2"/>
<feature type="binding site" evidence="10">
    <location>
        <begin position="117"/>
        <end position="124"/>
    </location>
    <ligand>
        <name>GTP</name>
        <dbReference type="ChEBI" id="CHEBI:37565"/>
    </ligand>
</feature>
<dbReference type="RefSeq" id="WP_088710832.1">
    <property type="nucleotide sequence ID" value="NZ_NFZT01000001.1"/>
</dbReference>
<feature type="domain" description="AAA+ ATPase" evidence="11">
    <location>
        <begin position="109"/>
        <end position="292"/>
    </location>
</feature>
<dbReference type="CDD" id="cd17874">
    <property type="entry name" value="FtsY"/>
    <property type="match status" value="1"/>
</dbReference>
<dbReference type="SUPFAM" id="SSF47364">
    <property type="entry name" value="Domain of the SRP/SRP receptor G-proteins"/>
    <property type="match status" value="1"/>
</dbReference>
<evidence type="ECO:0000313" key="15">
    <source>
        <dbReference type="Proteomes" id="UP000198462"/>
    </source>
</evidence>
<evidence type="ECO:0000256" key="7">
    <source>
        <dbReference type="ARBA" id="ARBA00023136"/>
    </source>
</evidence>
<evidence type="ECO:0000256" key="10">
    <source>
        <dbReference type="HAMAP-Rule" id="MF_00920"/>
    </source>
</evidence>
<dbReference type="InterPro" id="IPR000897">
    <property type="entry name" value="SRP54_GTPase_dom"/>
</dbReference>
<dbReference type="PANTHER" id="PTHR43134:SF1">
    <property type="entry name" value="SIGNAL RECOGNITION PARTICLE RECEPTOR SUBUNIT ALPHA"/>
    <property type="match status" value="1"/>
</dbReference>
<dbReference type="HAMAP" id="MF_00920">
    <property type="entry name" value="FtsY"/>
    <property type="match status" value="1"/>
</dbReference>
<evidence type="ECO:0000259" key="11">
    <source>
        <dbReference type="SMART" id="SM00382"/>
    </source>
</evidence>
<reference evidence="15" key="1">
    <citation type="submission" date="2017-05" db="EMBL/GenBank/DDBJ databases">
        <authorList>
            <person name="Lin X."/>
        </authorList>
    </citation>
    <scope>NUCLEOTIDE SEQUENCE [LARGE SCALE GENOMIC DNA]</scope>
    <source>
        <strain evidence="15">JLT2012</strain>
    </source>
</reference>
<dbReference type="Pfam" id="PF02881">
    <property type="entry name" value="SRP54_N"/>
    <property type="match status" value="1"/>
</dbReference>
<dbReference type="GO" id="GO:0005047">
    <property type="term" value="F:signal recognition particle binding"/>
    <property type="evidence" value="ECO:0007669"/>
    <property type="project" value="TreeGrafter"/>
</dbReference>
<protein>
    <recommendedName>
        <fullName evidence="10">Signal recognition particle receptor FtsY</fullName>
        <shortName evidence="10">SRP receptor</shortName>
        <ecNumber evidence="10">3.6.5.4</ecNumber>
    </recommendedName>
</protein>
<dbReference type="InterPro" id="IPR003593">
    <property type="entry name" value="AAA+_ATPase"/>
</dbReference>
<comment type="subcellular location">
    <subcellularLocation>
        <location evidence="1">Cell inner membrane</location>
        <topology evidence="1">Peripheral membrane protein</topology>
        <orientation evidence="1">Cytoplasmic side</orientation>
    </subcellularLocation>
    <subcellularLocation>
        <location evidence="10">Cell membrane</location>
        <topology evidence="10">Peripheral membrane protein</topology>
        <orientation evidence="10">Cytoplasmic side</orientation>
    </subcellularLocation>
    <subcellularLocation>
        <location evidence="10">Cytoplasm</location>
    </subcellularLocation>
</comment>
<evidence type="ECO:0000256" key="4">
    <source>
        <dbReference type="ARBA" id="ARBA00022741"/>
    </source>
</evidence>
<dbReference type="SMART" id="SM00963">
    <property type="entry name" value="SRP54_N"/>
    <property type="match status" value="1"/>
</dbReference>
<comment type="similarity">
    <text evidence="10">Belongs to the GTP-binding SRP family. FtsY subfamily.</text>
</comment>
<dbReference type="FunFam" id="3.40.50.300:FF:000053">
    <property type="entry name" value="Signal recognition particle receptor FtsY"/>
    <property type="match status" value="1"/>
</dbReference>
<organism evidence="14 15">
    <name type="scientific">Pacificimonas flava</name>
    <dbReference type="NCBI Taxonomy" id="1234595"/>
    <lineage>
        <taxon>Bacteria</taxon>
        <taxon>Pseudomonadati</taxon>
        <taxon>Pseudomonadota</taxon>
        <taxon>Alphaproteobacteria</taxon>
        <taxon>Sphingomonadales</taxon>
        <taxon>Sphingosinicellaceae</taxon>
        <taxon>Pacificimonas</taxon>
    </lineage>
</organism>
<dbReference type="InterPro" id="IPR013822">
    <property type="entry name" value="Signal_recog_particl_SRP54_hlx"/>
</dbReference>
<dbReference type="InterPro" id="IPR027417">
    <property type="entry name" value="P-loop_NTPase"/>
</dbReference>
<keyword evidence="7 10" id="KW-0472">Membrane</keyword>
<evidence type="ECO:0000256" key="9">
    <source>
        <dbReference type="ARBA" id="ARBA00048027"/>
    </source>
</evidence>
<feature type="domain" description="SRP54-type proteins GTP-binding" evidence="12">
    <location>
        <begin position="110"/>
        <end position="311"/>
    </location>
</feature>
<dbReference type="SUPFAM" id="SSF52540">
    <property type="entry name" value="P-loop containing nucleoside triphosphate hydrolases"/>
    <property type="match status" value="1"/>
</dbReference>
<feature type="binding site" evidence="10">
    <location>
        <begin position="263"/>
        <end position="266"/>
    </location>
    <ligand>
        <name>GTP</name>
        <dbReference type="ChEBI" id="CHEBI:37565"/>
    </ligand>
</feature>
<dbReference type="Pfam" id="PF00448">
    <property type="entry name" value="SRP54"/>
    <property type="match status" value="1"/>
</dbReference>
<comment type="subunit">
    <text evidence="10">Part of the signal recognition particle protein translocation system, which is composed of SRP and FtsY. SRP is a ribonucleoprotein composed of Ffh and a 4.5S RNA molecule.</text>
</comment>
<keyword evidence="2 10" id="KW-1003">Cell membrane</keyword>
<dbReference type="GO" id="GO:0005525">
    <property type="term" value="F:GTP binding"/>
    <property type="evidence" value="ECO:0007669"/>
    <property type="project" value="UniProtKB-UniRule"/>
</dbReference>
<evidence type="ECO:0000313" key="14">
    <source>
        <dbReference type="EMBL" id="OWV32034.1"/>
    </source>
</evidence>
<proteinExistence type="inferred from homology"/>
<dbReference type="InterPro" id="IPR042101">
    <property type="entry name" value="SRP54_N_sf"/>
</dbReference>
<keyword evidence="5 10" id="KW-0378">Hydrolase</keyword>
<evidence type="ECO:0000256" key="1">
    <source>
        <dbReference type="ARBA" id="ARBA00004515"/>
    </source>
</evidence>
<dbReference type="InterPro" id="IPR036225">
    <property type="entry name" value="SRP/SRP_N"/>
</dbReference>
<dbReference type="SMART" id="SM00382">
    <property type="entry name" value="AAA"/>
    <property type="match status" value="1"/>
</dbReference>
<comment type="caution">
    <text evidence="14">The sequence shown here is derived from an EMBL/GenBank/DDBJ whole genome shotgun (WGS) entry which is preliminary data.</text>
</comment>
<dbReference type="GO" id="GO:0005737">
    <property type="term" value="C:cytoplasm"/>
    <property type="evidence" value="ECO:0007669"/>
    <property type="project" value="UniProtKB-SubCell"/>
</dbReference>
<keyword evidence="4 10" id="KW-0547">Nucleotide-binding</keyword>
<evidence type="ECO:0000256" key="3">
    <source>
        <dbReference type="ARBA" id="ARBA00022490"/>
    </source>
</evidence>
<dbReference type="GO" id="GO:0003924">
    <property type="term" value="F:GTPase activity"/>
    <property type="evidence" value="ECO:0007669"/>
    <property type="project" value="UniProtKB-UniRule"/>
</dbReference>
<gene>
    <name evidence="10" type="primary">ftsY</name>
    <name evidence="14" type="ORF">B5C34_00215</name>
</gene>
<dbReference type="GO" id="GO:0006614">
    <property type="term" value="P:SRP-dependent cotranslational protein targeting to membrane"/>
    <property type="evidence" value="ECO:0007669"/>
    <property type="project" value="InterPro"/>
</dbReference>
<dbReference type="NCBIfam" id="TIGR00064">
    <property type="entry name" value="ftsY"/>
    <property type="match status" value="1"/>
</dbReference>
<dbReference type="InterPro" id="IPR004390">
    <property type="entry name" value="SR_rcpt_FtsY"/>
</dbReference>
<evidence type="ECO:0000259" key="13">
    <source>
        <dbReference type="SMART" id="SM00963"/>
    </source>
</evidence>
<name>A0A219B1G2_9SPHN</name>
<sequence length="321" mass="34390">MTDTDDFTPKVGWLKRLRAGLGATSDKLSGNLAMIERRPLDDDMLEEIEDALIASDLGPAVAGRITAKLAADRFGDRVSEGELRELVAAEVERVLMRAEEPLEVTAFPRPHTILVVGVNGSGKTTTIAKLAHLFQEQDYNVMLAAGDTFRAAAVEQLQVWGDRLNVPVISTNVGGDAASLAFDALTKAWELGTDVLIIDTAGRLQNKQGLMDELAKIKRVLKRRMEAAPHDTVLVLDATTGQNALSQIDTFKEVAGVTGLVMTKLDGTARGGVLVAASDRSGLKLHAIGVGEKLGDLRPFDPRSFARALAGLPTDEESKAE</sequence>
<evidence type="ECO:0000256" key="5">
    <source>
        <dbReference type="ARBA" id="ARBA00022801"/>
    </source>
</evidence>
<feature type="domain" description="Signal recognition particle SRP54 helical bundle" evidence="13">
    <location>
        <begin position="17"/>
        <end position="95"/>
    </location>
</feature>
<dbReference type="Proteomes" id="UP000198462">
    <property type="component" value="Unassembled WGS sequence"/>
</dbReference>
<keyword evidence="3 10" id="KW-0963">Cytoplasm</keyword>
<dbReference type="EC" id="3.6.5.4" evidence="10"/>
<comment type="function">
    <text evidence="10">Involved in targeting and insertion of nascent membrane proteins into the cytoplasmic membrane. Acts as a receptor for the complex formed by the signal recognition particle (SRP) and the ribosome-nascent chain (RNC). Interaction with SRP-RNC leads to the transfer of the RNC complex to the Sec translocase for insertion into the membrane, the hydrolysis of GTP by both Ffh and FtsY, and the dissociation of the SRP-FtsY complex into the individual components.</text>
</comment>
<feature type="binding site" evidence="10">
    <location>
        <begin position="199"/>
        <end position="203"/>
    </location>
    <ligand>
        <name>GTP</name>
        <dbReference type="ChEBI" id="CHEBI:37565"/>
    </ligand>
</feature>
<comment type="catalytic activity">
    <reaction evidence="9 10">
        <text>GTP + H2O = GDP + phosphate + H(+)</text>
        <dbReference type="Rhea" id="RHEA:19669"/>
        <dbReference type="ChEBI" id="CHEBI:15377"/>
        <dbReference type="ChEBI" id="CHEBI:15378"/>
        <dbReference type="ChEBI" id="CHEBI:37565"/>
        <dbReference type="ChEBI" id="CHEBI:43474"/>
        <dbReference type="ChEBI" id="CHEBI:58189"/>
        <dbReference type="EC" id="3.6.5.4"/>
    </reaction>
</comment>
<keyword evidence="15" id="KW-1185">Reference proteome</keyword>
<dbReference type="SMART" id="SM00962">
    <property type="entry name" value="SRP54"/>
    <property type="match status" value="1"/>
</dbReference>
<dbReference type="EMBL" id="NFZT01000001">
    <property type="protein sequence ID" value="OWV32034.1"/>
    <property type="molecule type" value="Genomic_DNA"/>
</dbReference>
<dbReference type="GO" id="GO:0005886">
    <property type="term" value="C:plasma membrane"/>
    <property type="evidence" value="ECO:0007669"/>
    <property type="project" value="UniProtKB-SubCell"/>
</dbReference>
<evidence type="ECO:0000259" key="12">
    <source>
        <dbReference type="SMART" id="SM00962"/>
    </source>
</evidence>